<organism evidence="3 4">
    <name type="scientific">Jejubacter calystegiae</name>
    <dbReference type="NCBI Taxonomy" id="2579935"/>
    <lineage>
        <taxon>Bacteria</taxon>
        <taxon>Pseudomonadati</taxon>
        <taxon>Pseudomonadota</taxon>
        <taxon>Gammaproteobacteria</taxon>
        <taxon>Enterobacterales</taxon>
        <taxon>Enterobacteriaceae</taxon>
        <taxon>Jejubacter</taxon>
    </lineage>
</organism>
<evidence type="ECO:0000313" key="3">
    <source>
        <dbReference type="EMBL" id="QCT18814.1"/>
    </source>
</evidence>
<reference evidence="3 4" key="1">
    <citation type="submission" date="2019-05" db="EMBL/GenBank/DDBJ databases">
        <title>Complete genome sequence of Izhakiella calystegiae KSNA2, an endophyte isolated from beach morning glory (Calystegia soldanella).</title>
        <authorList>
            <person name="Jiang L."/>
            <person name="Jeong J.C."/>
            <person name="Kim C.Y."/>
            <person name="Kim D.H."/>
            <person name="Kim S.W."/>
            <person name="Lee j."/>
        </authorList>
    </citation>
    <scope>NUCLEOTIDE SEQUENCE [LARGE SCALE GENOMIC DNA]</scope>
    <source>
        <strain evidence="3 4">KSNA2</strain>
    </source>
</reference>
<dbReference type="KEGG" id="izh:FEM41_03695"/>
<dbReference type="EMBL" id="CP040428">
    <property type="protein sequence ID" value="QCT18814.1"/>
    <property type="molecule type" value="Genomic_DNA"/>
</dbReference>
<gene>
    <name evidence="3" type="ORF">FEM41_03695</name>
</gene>
<dbReference type="SUPFAM" id="SSF51556">
    <property type="entry name" value="Metallo-dependent hydrolases"/>
    <property type="match status" value="1"/>
</dbReference>
<dbReference type="InterPro" id="IPR006680">
    <property type="entry name" value="Amidohydro-rel"/>
</dbReference>
<name>A0A4P8YH07_9ENTR</name>
<dbReference type="GO" id="GO:0016787">
    <property type="term" value="F:hydrolase activity"/>
    <property type="evidence" value="ECO:0007669"/>
    <property type="project" value="UniProtKB-KW"/>
</dbReference>
<evidence type="ECO:0000259" key="2">
    <source>
        <dbReference type="Pfam" id="PF04909"/>
    </source>
</evidence>
<evidence type="ECO:0000313" key="4">
    <source>
        <dbReference type="Proteomes" id="UP000302163"/>
    </source>
</evidence>
<proteinExistence type="inferred from homology"/>
<dbReference type="Proteomes" id="UP000302163">
    <property type="component" value="Chromosome"/>
</dbReference>
<keyword evidence="4" id="KW-1185">Reference proteome</keyword>
<sequence length="279" mass="31385">MPRIDAHQHFWRYRPQDFPWINSQMAVLQRDFGPQQLQPLLEQHGCDGAITVQARHSEQENAWLVEQVRTLPGLRGVVGWLDVRATSLGDKLAQWSHEPLLCGVRHQAQDEPDPAAWLDDSAVNAGVEQVQRAGYVWELLVTWRHLEDVTRFARRHDRHWLVLDHCGKPDITAGARRWAQQIAPLAAQSHVMCKLSGLVTEAPGGQWKAEELRPFIDAALEAFGPQRLLFGSDWPVCLPAAEYGQVVALSERALSKLSPAEQADIAGNNAARVYRLTEV</sequence>
<protein>
    <submittedName>
        <fullName evidence="3">Amidohydrolase</fullName>
    </submittedName>
</protein>
<evidence type="ECO:0000256" key="1">
    <source>
        <dbReference type="ARBA" id="ARBA00038310"/>
    </source>
</evidence>
<dbReference type="Pfam" id="PF04909">
    <property type="entry name" value="Amidohydro_2"/>
    <property type="match status" value="1"/>
</dbReference>
<dbReference type="Gene3D" id="3.20.20.140">
    <property type="entry name" value="Metal-dependent hydrolases"/>
    <property type="match status" value="1"/>
</dbReference>
<dbReference type="InterPro" id="IPR032466">
    <property type="entry name" value="Metal_Hydrolase"/>
</dbReference>
<comment type="similarity">
    <text evidence="1">Belongs to the metallo-dependent hydrolases superfamily.</text>
</comment>
<dbReference type="AlphaFoldDB" id="A0A4P8YH07"/>
<keyword evidence="3" id="KW-0378">Hydrolase</keyword>
<dbReference type="InterPro" id="IPR052350">
    <property type="entry name" value="Metallo-dep_Lactonases"/>
</dbReference>
<accession>A0A4P8YH07</accession>
<dbReference type="PANTHER" id="PTHR43569:SF2">
    <property type="entry name" value="AMIDOHYDROLASE-RELATED DOMAIN-CONTAINING PROTEIN"/>
    <property type="match status" value="1"/>
</dbReference>
<dbReference type="PANTHER" id="PTHR43569">
    <property type="entry name" value="AMIDOHYDROLASE"/>
    <property type="match status" value="1"/>
</dbReference>
<feature type="domain" description="Amidohydrolase-related" evidence="2">
    <location>
        <begin position="4"/>
        <end position="276"/>
    </location>
</feature>
<dbReference type="OrthoDB" id="9787654at2"/>
<dbReference type="RefSeq" id="WP_138094553.1">
    <property type="nucleotide sequence ID" value="NZ_CP040428.1"/>
</dbReference>